<protein>
    <submittedName>
        <fullName evidence="3">Uncharacterized protein</fullName>
    </submittedName>
</protein>
<feature type="compositionally biased region" description="Basic and acidic residues" evidence="1">
    <location>
        <begin position="1"/>
        <end position="11"/>
    </location>
</feature>
<gene>
    <name evidence="3" type="ORF">ACFQ4P_10715</name>
</gene>
<organism evidence="3 4">
    <name type="scientific">Lacticaseibacillus mingshuiensis</name>
    <dbReference type="NCBI Taxonomy" id="2799574"/>
    <lineage>
        <taxon>Bacteria</taxon>
        <taxon>Bacillati</taxon>
        <taxon>Bacillota</taxon>
        <taxon>Bacilli</taxon>
        <taxon>Lactobacillales</taxon>
        <taxon>Lactobacillaceae</taxon>
        <taxon>Lacticaseibacillus</taxon>
    </lineage>
</organism>
<proteinExistence type="predicted"/>
<comment type="caution">
    <text evidence="3">The sequence shown here is derived from an EMBL/GenBank/DDBJ whole genome shotgun (WGS) entry which is preliminary data.</text>
</comment>
<keyword evidence="2" id="KW-1133">Transmembrane helix</keyword>
<feature type="compositionally biased region" description="Basic and acidic residues" evidence="1">
    <location>
        <begin position="21"/>
        <end position="45"/>
    </location>
</feature>
<feature type="region of interest" description="Disordered" evidence="1">
    <location>
        <begin position="1"/>
        <end position="49"/>
    </location>
</feature>
<reference evidence="4" key="1">
    <citation type="journal article" date="2019" name="Int. J. Syst. Evol. Microbiol.">
        <title>The Global Catalogue of Microorganisms (GCM) 10K type strain sequencing project: providing services to taxonomists for standard genome sequencing and annotation.</title>
        <authorList>
            <consortium name="The Broad Institute Genomics Platform"/>
            <consortium name="The Broad Institute Genome Sequencing Center for Infectious Disease"/>
            <person name="Wu L."/>
            <person name="Ma J."/>
        </authorList>
    </citation>
    <scope>NUCLEOTIDE SEQUENCE [LARGE SCALE GENOMIC DNA]</scope>
    <source>
        <strain evidence="4">CCM 8980</strain>
    </source>
</reference>
<name>A0ABW4CLS2_9LACO</name>
<evidence type="ECO:0000256" key="2">
    <source>
        <dbReference type="SAM" id="Phobius"/>
    </source>
</evidence>
<dbReference type="EMBL" id="JBHTOC010000016">
    <property type="protein sequence ID" value="MFD1430710.1"/>
    <property type="molecule type" value="Genomic_DNA"/>
</dbReference>
<keyword evidence="2" id="KW-0472">Membrane</keyword>
<evidence type="ECO:0000313" key="4">
    <source>
        <dbReference type="Proteomes" id="UP001597196"/>
    </source>
</evidence>
<evidence type="ECO:0000313" key="3">
    <source>
        <dbReference type="EMBL" id="MFD1430710.1"/>
    </source>
</evidence>
<dbReference type="RefSeq" id="WP_203627826.1">
    <property type="nucleotide sequence ID" value="NZ_BOLQ01000015.1"/>
</dbReference>
<keyword evidence="2" id="KW-0812">Transmembrane</keyword>
<evidence type="ECO:0000256" key="1">
    <source>
        <dbReference type="SAM" id="MobiDB-lite"/>
    </source>
</evidence>
<dbReference type="Proteomes" id="UP001597196">
    <property type="component" value="Unassembled WGS sequence"/>
</dbReference>
<feature type="transmembrane region" description="Helical" evidence="2">
    <location>
        <begin position="69"/>
        <end position="89"/>
    </location>
</feature>
<sequence length="90" mass="10450">MAELTRKEYRQQQKNAQRQAAARDEKRQEVERDYAKQQREAERETVLAGAGDQRLDPSFHKVNALKKKLNWAIGIVVVLIIITYAVMLIL</sequence>
<accession>A0ABW4CLS2</accession>
<keyword evidence="4" id="KW-1185">Reference proteome</keyword>